<reference evidence="1 2" key="1">
    <citation type="journal article" date="2019" name="Int. J. Syst. Evol. Microbiol.">
        <title>The Global Catalogue of Microorganisms (GCM) 10K type strain sequencing project: providing services to taxonomists for standard genome sequencing and annotation.</title>
        <authorList>
            <consortium name="The Broad Institute Genomics Platform"/>
            <consortium name="The Broad Institute Genome Sequencing Center for Infectious Disease"/>
            <person name="Wu L."/>
            <person name="Ma J."/>
        </authorList>
    </citation>
    <scope>NUCLEOTIDE SEQUENCE [LARGE SCALE GENOMIC DNA]</scope>
    <source>
        <strain evidence="1 2">JCM 15933</strain>
    </source>
</reference>
<evidence type="ECO:0000313" key="2">
    <source>
        <dbReference type="Proteomes" id="UP001501470"/>
    </source>
</evidence>
<sequence>MSREPRPVTSLSGFVIKVEADHDAPFTVMFEPTGMTYDLVGGQSMTAVVEDASADNEVRIVNWDGGVSIWPPGNVVTYDADGNELHFLN</sequence>
<organism evidence="1 2">
    <name type="scientific">Dactylosporangium maewongense</name>
    <dbReference type="NCBI Taxonomy" id="634393"/>
    <lineage>
        <taxon>Bacteria</taxon>
        <taxon>Bacillati</taxon>
        <taxon>Actinomycetota</taxon>
        <taxon>Actinomycetes</taxon>
        <taxon>Micromonosporales</taxon>
        <taxon>Micromonosporaceae</taxon>
        <taxon>Dactylosporangium</taxon>
    </lineage>
</organism>
<proteinExistence type="predicted"/>
<dbReference type="Proteomes" id="UP001501470">
    <property type="component" value="Unassembled WGS sequence"/>
</dbReference>
<accession>A0ABN2BLX2</accession>
<name>A0ABN2BLX2_9ACTN</name>
<dbReference type="EMBL" id="BAAAQD010000016">
    <property type="protein sequence ID" value="GAA1541816.1"/>
    <property type="molecule type" value="Genomic_DNA"/>
</dbReference>
<protein>
    <submittedName>
        <fullName evidence="1">Uncharacterized protein</fullName>
    </submittedName>
</protein>
<dbReference type="RefSeq" id="WP_344507075.1">
    <property type="nucleotide sequence ID" value="NZ_BAAAQD010000016.1"/>
</dbReference>
<comment type="caution">
    <text evidence="1">The sequence shown here is derived from an EMBL/GenBank/DDBJ whole genome shotgun (WGS) entry which is preliminary data.</text>
</comment>
<gene>
    <name evidence="1" type="ORF">GCM10009827_071630</name>
</gene>
<evidence type="ECO:0000313" key="1">
    <source>
        <dbReference type="EMBL" id="GAA1541816.1"/>
    </source>
</evidence>
<keyword evidence="2" id="KW-1185">Reference proteome</keyword>